<feature type="transmembrane region" description="Helical" evidence="6">
    <location>
        <begin position="35"/>
        <end position="57"/>
    </location>
</feature>
<feature type="transmembrane region" description="Helical" evidence="6">
    <location>
        <begin position="255"/>
        <end position="279"/>
    </location>
</feature>
<feature type="transmembrane region" description="Helical" evidence="6">
    <location>
        <begin position="94"/>
        <end position="115"/>
    </location>
</feature>
<dbReference type="InParanoid" id="A0A1Y5U551"/>
<dbReference type="OrthoDB" id="9804361at2"/>
<evidence type="ECO:0000256" key="4">
    <source>
        <dbReference type="ARBA" id="ARBA00022989"/>
    </source>
</evidence>
<keyword evidence="8" id="KW-1185">Reference proteome</keyword>
<keyword evidence="4 6" id="KW-1133">Transmembrane helix</keyword>
<evidence type="ECO:0000256" key="3">
    <source>
        <dbReference type="ARBA" id="ARBA00022692"/>
    </source>
</evidence>
<gene>
    <name evidence="7" type="ORF">OCH7691_04414</name>
</gene>
<sequence length="322" mass="35098">MTLSVRSVTVILVLLGLALVPPIASWVDQGYYTVLFARMLIMSIAAIALNLILGFGGMVSFGHAAFLGVGGYVAGIFIFHYFEDGAEWMGNGYVQLAATIVASALVALFIGAICLRTRGVYFIMITLAFGQMLFFVAVGLEIYGGDDGLSLYTRSEFPGLFDLNDRTTLYYVSYGTMLACLLVSWRLINSRFGMVLRGARLNDRRMKAIGFPTYPYRLVAFVISGVMTGIAGFLLANQTDFVSPSMMHWTKSGDLIIIVVLGGMGTLFGPLFGTIAYLLLEDILPSITESWQLFFGPMLILVVLFARGGIDSLLGPRSRPDD</sequence>
<feature type="transmembrane region" description="Helical" evidence="6">
    <location>
        <begin position="291"/>
        <end position="310"/>
    </location>
</feature>
<feature type="transmembrane region" description="Helical" evidence="6">
    <location>
        <begin position="214"/>
        <end position="235"/>
    </location>
</feature>
<organism evidence="7 8">
    <name type="scientific">Oceanibacterium hippocampi</name>
    <dbReference type="NCBI Taxonomy" id="745714"/>
    <lineage>
        <taxon>Bacteria</taxon>
        <taxon>Pseudomonadati</taxon>
        <taxon>Pseudomonadota</taxon>
        <taxon>Alphaproteobacteria</taxon>
        <taxon>Sneathiellales</taxon>
        <taxon>Sneathiellaceae</taxon>
        <taxon>Oceanibacterium</taxon>
    </lineage>
</organism>
<keyword evidence="2" id="KW-1003">Cell membrane</keyword>
<dbReference type="InterPro" id="IPR001851">
    <property type="entry name" value="ABC_transp_permease"/>
</dbReference>
<dbReference type="RefSeq" id="WP_085885748.1">
    <property type="nucleotide sequence ID" value="NZ_FWFR01000007.1"/>
</dbReference>
<dbReference type="CDD" id="cd06581">
    <property type="entry name" value="TM_PBP1_LivM_like"/>
    <property type="match status" value="1"/>
</dbReference>
<evidence type="ECO:0000256" key="6">
    <source>
        <dbReference type="SAM" id="Phobius"/>
    </source>
</evidence>
<dbReference type="GO" id="GO:0005886">
    <property type="term" value="C:plasma membrane"/>
    <property type="evidence" value="ECO:0007669"/>
    <property type="project" value="UniProtKB-SubCell"/>
</dbReference>
<dbReference type="EMBL" id="FWFR01000007">
    <property type="protein sequence ID" value="SLN77424.1"/>
    <property type="molecule type" value="Genomic_DNA"/>
</dbReference>
<evidence type="ECO:0000256" key="2">
    <source>
        <dbReference type="ARBA" id="ARBA00022475"/>
    </source>
</evidence>
<keyword evidence="3 6" id="KW-0812">Transmembrane</keyword>
<dbReference type="Proteomes" id="UP000193200">
    <property type="component" value="Unassembled WGS sequence"/>
</dbReference>
<dbReference type="InterPro" id="IPR043428">
    <property type="entry name" value="LivM-like"/>
</dbReference>
<protein>
    <submittedName>
        <fullName evidence="7">Leucine/isoleucine/valine transporter permease subunit</fullName>
    </submittedName>
</protein>
<accession>A0A1Y5U551</accession>
<feature type="transmembrane region" description="Helical" evidence="6">
    <location>
        <begin position="122"/>
        <end position="143"/>
    </location>
</feature>
<dbReference type="PANTHER" id="PTHR30482">
    <property type="entry name" value="HIGH-AFFINITY BRANCHED-CHAIN AMINO ACID TRANSPORT SYSTEM PERMEASE"/>
    <property type="match status" value="1"/>
</dbReference>
<proteinExistence type="predicted"/>
<feature type="transmembrane region" description="Helical" evidence="6">
    <location>
        <begin position="168"/>
        <end position="188"/>
    </location>
</feature>
<reference evidence="7 8" key="1">
    <citation type="submission" date="2017-03" db="EMBL/GenBank/DDBJ databases">
        <authorList>
            <person name="Afonso C.L."/>
            <person name="Miller P.J."/>
            <person name="Scott M.A."/>
            <person name="Spackman E."/>
            <person name="Goraichik I."/>
            <person name="Dimitrov K.M."/>
            <person name="Suarez D.L."/>
            <person name="Swayne D.E."/>
        </authorList>
    </citation>
    <scope>NUCLEOTIDE SEQUENCE [LARGE SCALE GENOMIC DNA]</scope>
    <source>
        <strain evidence="7 8">CECT 7691</strain>
    </source>
</reference>
<comment type="subcellular location">
    <subcellularLocation>
        <location evidence="1">Cell membrane</location>
        <topology evidence="1">Multi-pass membrane protein</topology>
    </subcellularLocation>
</comment>
<dbReference type="Pfam" id="PF02653">
    <property type="entry name" value="BPD_transp_2"/>
    <property type="match status" value="1"/>
</dbReference>
<dbReference type="PANTHER" id="PTHR30482:SF17">
    <property type="entry name" value="ABC TRANSPORTER ATP-BINDING PROTEIN"/>
    <property type="match status" value="1"/>
</dbReference>
<name>A0A1Y5U551_9PROT</name>
<keyword evidence="5 6" id="KW-0472">Membrane</keyword>
<evidence type="ECO:0000313" key="7">
    <source>
        <dbReference type="EMBL" id="SLN77424.1"/>
    </source>
</evidence>
<dbReference type="GO" id="GO:0015658">
    <property type="term" value="F:branched-chain amino acid transmembrane transporter activity"/>
    <property type="evidence" value="ECO:0007669"/>
    <property type="project" value="InterPro"/>
</dbReference>
<feature type="transmembrane region" description="Helical" evidence="6">
    <location>
        <begin position="64"/>
        <end position="82"/>
    </location>
</feature>
<evidence type="ECO:0000313" key="8">
    <source>
        <dbReference type="Proteomes" id="UP000193200"/>
    </source>
</evidence>
<dbReference type="AlphaFoldDB" id="A0A1Y5U551"/>
<evidence type="ECO:0000256" key="1">
    <source>
        <dbReference type="ARBA" id="ARBA00004651"/>
    </source>
</evidence>
<evidence type="ECO:0000256" key="5">
    <source>
        <dbReference type="ARBA" id="ARBA00023136"/>
    </source>
</evidence>